<sequence length="132" mass="13846">MFASVFAISIGAALGALLRWTLSVQLNAILPTLPLGTLVANLVGGYLIGVAVALFSHFPSVPVEWRLLIVTGFLGGLTTFSTFSAEVATLLREGQLGWASLTVAVHVGGSLVMTLLGMVSVTLLLQWLRPVV</sequence>
<comment type="subcellular location">
    <subcellularLocation>
        <location evidence="1 13">Cell membrane</location>
        <topology evidence="1 13">Multi-pass membrane protein</topology>
    </subcellularLocation>
</comment>
<comment type="function">
    <text evidence="13">Fluoride-specific ion channel. Important for reducing fluoride concentration in the cell, thus reducing its toxicity.</text>
</comment>
<evidence type="ECO:0000256" key="9">
    <source>
        <dbReference type="ARBA" id="ARBA00023136"/>
    </source>
</evidence>
<evidence type="ECO:0000313" key="15">
    <source>
        <dbReference type="Proteomes" id="UP000334380"/>
    </source>
</evidence>
<feature type="transmembrane region" description="Helical" evidence="13">
    <location>
        <begin position="33"/>
        <end position="55"/>
    </location>
</feature>
<organism evidence="14 15">
    <name type="scientific">Pandoraea terrigena</name>
    <dbReference type="NCBI Taxonomy" id="2508292"/>
    <lineage>
        <taxon>Bacteria</taxon>
        <taxon>Pseudomonadati</taxon>
        <taxon>Pseudomonadota</taxon>
        <taxon>Betaproteobacteria</taxon>
        <taxon>Burkholderiales</taxon>
        <taxon>Burkholderiaceae</taxon>
        <taxon>Pandoraea</taxon>
    </lineage>
</organism>
<feature type="binding site" evidence="13">
    <location>
        <position position="78"/>
    </location>
    <ligand>
        <name>Na(+)</name>
        <dbReference type="ChEBI" id="CHEBI:29101"/>
        <note>structural</note>
    </ligand>
</feature>
<dbReference type="GO" id="GO:0005886">
    <property type="term" value="C:plasma membrane"/>
    <property type="evidence" value="ECO:0007669"/>
    <property type="project" value="UniProtKB-SubCell"/>
</dbReference>
<dbReference type="EMBL" id="CABPRU010000006">
    <property type="protein sequence ID" value="VVE13829.1"/>
    <property type="molecule type" value="Genomic_DNA"/>
</dbReference>
<comment type="similarity">
    <text evidence="11 13">Belongs to the fluoride channel Fluc/FEX (TC 1.A.43) family.</text>
</comment>
<dbReference type="RefSeq" id="WP_150613398.1">
    <property type="nucleotide sequence ID" value="NZ_CABPRU010000006.1"/>
</dbReference>
<evidence type="ECO:0000256" key="12">
    <source>
        <dbReference type="ARBA" id="ARBA00035585"/>
    </source>
</evidence>
<name>A0A5E4VQM3_9BURK</name>
<evidence type="ECO:0000256" key="5">
    <source>
        <dbReference type="ARBA" id="ARBA00022692"/>
    </source>
</evidence>
<dbReference type="HAMAP" id="MF_00454">
    <property type="entry name" value="FluC"/>
    <property type="match status" value="1"/>
</dbReference>
<proteinExistence type="inferred from homology"/>
<dbReference type="GO" id="GO:0046872">
    <property type="term" value="F:metal ion binding"/>
    <property type="evidence" value="ECO:0007669"/>
    <property type="project" value="UniProtKB-KW"/>
</dbReference>
<dbReference type="GO" id="GO:0140114">
    <property type="term" value="P:cellular detoxification of fluoride"/>
    <property type="evidence" value="ECO:0007669"/>
    <property type="project" value="UniProtKB-UniRule"/>
</dbReference>
<keyword evidence="10 13" id="KW-0407">Ion channel</keyword>
<keyword evidence="6 13" id="KW-1133">Transmembrane helix</keyword>
<dbReference type="Proteomes" id="UP000334380">
    <property type="component" value="Unassembled WGS sequence"/>
</dbReference>
<feature type="transmembrane region" description="Helical" evidence="13">
    <location>
        <begin position="67"/>
        <end position="91"/>
    </location>
</feature>
<keyword evidence="9 13" id="KW-0472">Membrane</keyword>
<keyword evidence="2 13" id="KW-0813">Transport</keyword>
<dbReference type="GO" id="GO:0062054">
    <property type="term" value="F:fluoride channel activity"/>
    <property type="evidence" value="ECO:0007669"/>
    <property type="project" value="UniProtKB-UniRule"/>
</dbReference>
<dbReference type="AlphaFoldDB" id="A0A5E4VQM3"/>
<evidence type="ECO:0000313" key="14">
    <source>
        <dbReference type="EMBL" id="VVE13829.1"/>
    </source>
</evidence>
<dbReference type="OrthoDB" id="9806299at2"/>
<evidence type="ECO:0000256" key="11">
    <source>
        <dbReference type="ARBA" id="ARBA00035120"/>
    </source>
</evidence>
<comment type="catalytic activity">
    <reaction evidence="12">
        <text>fluoride(in) = fluoride(out)</text>
        <dbReference type="Rhea" id="RHEA:76159"/>
        <dbReference type="ChEBI" id="CHEBI:17051"/>
    </reaction>
    <physiologicalReaction direction="left-to-right" evidence="12">
        <dbReference type="Rhea" id="RHEA:76160"/>
    </physiologicalReaction>
</comment>
<dbReference type="PANTHER" id="PTHR28259">
    <property type="entry name" value="FLUORIDE EXPORT PROTEIN 1-RELATED"/>
    <property type="match status" value="1"/>
</dbReference>
<keyword evidence="5 13" id="KW-0812">Transmembrane</keyword>
<keyword evidence="13" id="KW-0479">Metal-binding</keyword>
<feature type="binding site" evidence="13">
    <location>
        <position position="75"/>
    </location>
    <ligand>
        <name>Na(+)</name>
        <dbReference type="ChEBI" id="CHEBI:29101"/>
        <note>structural</note>
    </ligand>
</feature>
<comment type="activity regulation">
    <text evidence="13">Na(+) is not transported, but it plays an essential structural role and its presence is essential for fluoride channel function.</text>
</comment>
<protein>
    <recommendedName>
        <fullName evidence="13">Fluoride-specific ion channel FluC</fullName>
    </recommendedName>
</protein>
<accession>A0A5E4VQM3</accession>
<evidence type="ECO:0000256" key="4">
    <source>
        <dbReference type="ARBA" id="ARBA00022519"/>
    </source>
</evidence>
<keyword evidence="8 13" id="KW-0406">Ion transport</keyword>
<reference evidence="14 15" key="1">
    <citation type="submission" date="2019-08" db="EMBL/GenBank/DDBJ databases">
        <authorList>
            <person name="Peeters C."/>
        </authorList>
    </citation>
    <scope>NUCLEOTIDE SEQUENCE [LARGE SCALE GENOMIC DNA]</scope>
    <source>
        <strain evidence="14 15">LMG 31013</strain>
    </source>
</reference>
<keyword evidence="3 13" id="KW-1003">Cell membrane</keyword>
<feature type="transmembrane region" description="Helical" evidence="13">
    <location>
        <begin position="103"/>
        <end position="128"/>
    </location>
</feature>
<evidence type="ECO:0000256" key="1">
    <source>
        <dbReference type="ARBA" id="ARBA00004651"/>
    </source>
</evidence>
<keyword evidence="15" id="KW-1185">Reference proteome</keyword>
<keyword evidence="4" id="KW-0997">Cell inner membrane</keyword>
<evidence type="ECO:0000256" key="2">
    <source>
        <dbReference type="ARBA" id="ARBA00022448"/>
    </source>
</evidence>
<evidence type="ECO:0000256" key="10">
    <source>
        <dbReference type="ARBA" id="ARBA00023303"/>
    </source>
</evidence>
<evidence type="ECO:0000256" key="13">
    <source>
        <dbReference type="HAMAP-Rule" id="MF_00454"/>
    </source>
</evidence>
<keyword evidence="7 13" id="KW-0915">Sodium</keyword>
<evidence type="ECO:0000256" key="6">
    <source>
        <dbReference type="ARBA" id="ARBA00022989"/>
    </source>
</evidence>
<dbReference type="InterPro" id="IPR003691">
    <property type="entry name" value="FluC"/>
</dbReference>
<evidence type="ECO:0000256" key="8">
    <source>
        <dbReference type="ARBA" id="ARBA00023065"/>
    </source>
</evidence>
<gene>
    <name evidence="13" type="primary">fluC</name>
    <name evidence="13" type="synonym">crcB</name>
    <name evidence="14" type="ORF">PTE31013_02793</name>
</gene>
<dbReference type="NCBIfam" id="TIGR00494">
    <property type="entry name" value="crcB"/>
    <property type="match status" value="1"/>
</dbReference>
<dbReference type="PANTHER" id="PTHR28259:SF1">
    <property type="entry name" value="FLUORIDE EXPORT PROTEIN 1-RELATED"/>
    <property type="match status" value="1"/>
</dbReference>
<evidence type="ECO:0000256" key="3">
    <source>
        <dbReference type="ARBA" id="ARBA00022475"/>
    </source>
</evidence>
<dbReference type="NCBIfam" id="NF010792">
    <property type="entry name" value="PRK14196.1"/>
    <property type="match status" value="1"/>
</dbReference>
<dbReference type="Pfam" id="PF02537">
    <property type="entry name" value="CRCB"/>
    <property type="match status" value="1"/>
</dbReference>
<evidence type="ECO:0000256" key="7">
    <source>
        <dbReference type="ARBA" id="ARBA00023053"/>
    </source>
</evidence>